<evidence type="ECO:0000313" key="1">
    <source>
        <dbReference type="EMBL" id="OMP85199.1"/>
    </source>
</evidence>
<proteinExistence type="predicted"/>
<accession>A0A1S8BCG0</accession>
<reference evidence="1 2" key="1">
    <citation type="submission" date="2017-01" db="EMBL/GenBank/DDBJ databases">
        <title>Draft genome sequence of Diplodia seriata F98.1, a fungal species involved in grapevine trunk diseases.</title>
        <authorList>
            <person name="Robert-Siegwald G."/>
            <person name="Vallet J."/>
            <person name="Abou-Mansour E."/>
            <person name="Xu J."/>
            <person name="Rey P."/>
            <person name="Bertsch C."/>
            <person name="Rego C."/>
            <person name="Larignon P."/>
            <person name="Fontaine F."/>
            <person name="Lebrun M.-H."/>
        </authorList>
    </citation>
    <scope>NUCLEOTIDE SEQUENCE [LARGE SCALE GENOMIC DNA]</scope>
    <source>
        <strain evidence="1 2">F98.1</strain>
    </source>
</reference>
<dbReference type="GO" id="GO:0016874">
    <property type="term" value="F:ligase activity"/>
    <property type="evidence" value="ECO:0007669"/>
    <property type="project" value="UniProtKB-KW"/>
</dbReference>
<dbReference type="AlphaFoldDB" id="A0A1S8BCG0"/>
<dbReference type="EMBL" id="MSZU01000084">
    <property type="protein sequence ID" value="OMP85199.1"/>
    <property type="molecule type" value="Genomic_DNA"/>
</dbReference>
<evidence type="ECO:0000313" key="2">
    <source>
        <dbReference type="Proteomes" id="UP000190776"/>
    </source>
</evidence>
<protein>
    <submittedName>
        <fullName evidence="1">Putative HECT-type ubiquitin ligase-interacting protein creD</fullName>
    </submittedName>
</protein>
<keyword evidence="1" id="KW-0436">Ligase</keyword>
<comment type="caution">
    <text evidence="1">The sequence shown here is derived from an EMBL/GenBank/DDBJ whole genome shotgun (WGS) entry which is preliminary data.</text>
</comment>
<gene>
    <name evidence="1" type="ORF">BK809_0003867</name>
</gene>
<dbReference type="Proteomes" id="UP000190776">
    <property type="component" value="Unassembled WGS sequence"/>
</dbReference>
<organism evidence="1 2">
    <name type="scientific">Diplodia seriata</name>
    <dbReference type="NCBI Taxonomy" id="420778"/>
    <lineage>
        <taxon>Eukaryota</taxon>
        <taxon>Fungi</taxon>
        <taxon>Dikarya</taxon>
        <taxon>Ascomycota</taxon>
        <taxon>Pezizomycotina</taxon>
        <taxon>Dothideomycetes</taxon>
        <taxon>Dothideomycetes incertae sedis</taxon>
        <taxon>Botryosphaeriales</taxon>
        <taxon>Botryosphaeriaceae</taxon>
        <taxon>Diplodia</taxon>
    </lineage>
</organism>
<name>A0A1S8BCG0_9PEZI</name>
<sequence length="141" mass="15745">MAVYFLLTPLKHGTRIGPIHLDLVQTEVLTATRDGRPWRRDRTVTTIASTVASVPPDCKGELAVDRRSSLGDSDMRDESFSFAVKLPIDPAGYRRVQSVDDEKIKIRYTLKVCVDLLNPEGHLSKVGSHSYCFPYPASSIR</sequence>